<organism evidence="8">
    <name type="scientific">Streptomyces sp. F12</name>
    <dbReference type="NCBI Taxonomy" id="1436084"/>
    <lineage>
        <taxon>Bacteria</taxon>
        <taxon>Bacillati</taxon>
        <taxon>Actinomycetota</taxon>
        <taxon>Actinomycetes</taxon>
        <taxon>Kitasatosporales</taxon>
        <taxon>Streptomycetaceae</taxon>
        <taxon>Streptomyces</taxon>
    </lineage>
</organism>
<evidence type="ECO:0000256" key="7">
    <source>
        <dbReference type="SAM" id="Phobius"/>
    </source>
</evidence>
<evidence type="ECO:0000256" key="1">
    <source>
        <dbReference type="ARBA" id="ARBA00004429"/>
    </source>
</evidence>
<keyword evidence="4 7" id="KW-0812">Transmembrane</keyword>
<dbReference type="PANTHER" id="PTHR23513:SF9">
    <property type="entry name" value="ENTEROBACTIN EXPORTER ENTS"/>
    <property type="match status" value="1"/>
</dbReference>
<feature type="transmembrane region" description="Helical" evidence="7">
    <location>
        <begin position="398"/>
        <end position="418"/>
    </location>
</feature>
<evidence type="ECO:0000313" key="8">
    <source>
        <dbReference type="EMBL" id="AHE40191.1"/>
    </source>
</evidence>
<accession>V9Z9T4</accession>
<keyword evidence="3" id="KW-1003">Cell membrane</keyword>
<name>V9Z9T4_9ACTN</name>
<evidence type="ECO:0000256" key="5">
    <source>
        <dbReference type="ARBA" id="ARBA00022989"/>
    </source>
</evidence>
<dbReference type="SUPFAM" id="SSF103473">
    <property type="entry name" value="MFS general substrate transporter"/>
    <property type="match status" value="1"/>
</dbReference>
<reference evidence="8" key="1">
    <citation type="submission" date="2013-09" db="EMBL/GenBank/DDBJ databases">
        <title>Complete nucleotide sequence of Streptomyces linear plasmid pFRL6.</title>
        <authorList>
            <person name="Chen Z."/>
            <person name="Fang P."/>
            <person name="Qin Z."/>
        </authorList>
    </citation>
    <scope>NUCLEOTIDE SEQUENCE</scope>
    <source>
        <plasmid evidence="8">pFRL6</plasmid>
    </source>
</reference>
<protein>
    <submittedName>
        <fullName evidence="8">Integral membrane protein</fullName>
    </submittedName>
</protein>
<comment type="subcellular location">
    <subcellularLocation>
        <location evidence="1">Cell inner membrane</location>
        <topology evidence="1">Multi-pass membrane protein</topology>
    </subcellularLocation>
</comment>
<keyword evidence="2" id="KW-0813">Transport</keyword>
<feature type="transmembrane region" description="Helical" evidence="7">
    <location>
        <begin position="363"/>
        <end position="386"/>
    </location>
</feature>
<dbReference type="GO" id="GO:0005886">
    <property type="term" value="C:plasma membrane"/>
    <property type="evidence" value="ECO:0007669"/>
    <property type="project" value="UniProtKB-SubCell"/>
</dbReference>
<dbReference type="InterPro" id="IPR011701">
    <property type="entry name" value="MFS"/>
</dbReference>
<keyword evidence="8" id="KW-0614">Plasmid</keyword>
<dbReference type="EMBL" id="KF602051">
    <property type="protein sequence ID" value="AHE40191.1"/>
    <property type="molecule type" value="Genomic_DNA"/>
</dbReference>
<geneLocation type="plasmid" evidence="8">
    <name>pFRL6</name>
</geneLocation>
<proteinExistence type="predicted"/>
<dbReference type="AlphaFoldDB" id="V9Z9T4"/>
<dbReference type="InterPro" id="IPR036259">
    <property type="entry name" value="MFS_trans_sf"/>
</dbReference>
<feature type="transmembrane region" description="Helical" evidence="7">
    <location>
        <begin position="247"/>
        <end position="269"/>
    </location>
</feature>
<feature type="transmembrane region" description="Helical" evidence="7">
    <location>
        <begin position="100"/>
        <end position="121"/>
    </location>
</feature>
<evidence type="ECO:0000256" key="4">
    <source>
        <dbReference type="ARBA" id="ARBA00022692"/>
    </source>
</evidence>
<sequence length="454" mass="45451">MLSGHPPSVAVGPVPLFFLNRAGVAMLSFAVPAPLARSSLMRASDALATQTATYAIPLLILVTTRSTALTGAAFLLEWLPRLMAFTIGGPLVDRFRADRVFRTAALARMVLCAAAACALVVLPAAGIAATVVVMTVGAAGGLLSQACFVAVETLGAHASRAAGTDAHRVQSVQIGIDQSALLAGPLLGGLLLAVGPTLMLTVVAALSATAAVSTITTPASANSTASGVRAVAASLRTGWRTVRGIPALAWLVTGLFASNLALAVTQASAPITIMTSYGHSSIAVGAVWSAAGLVSLAAVAACRRAIDRFGLWPVGAAGAATACAACLATALAPNLGVYAVTIGVLMAGEGALTVVLRTLRARLIPAAVFGSTLSVTIVLIVVPMPVAGALVAGIPADALPGLLLLCAILQGLVMALAFRGLWHHRASYEVHTTAIASAPTGNPVPAEADTPRAA</sequence>
<dbReference type="Pfam" id="PF07690">
    <property type="entry name" value="MFS_1"/>
    <property type="match status" value="1"/>
</dbReference>
<keyword evidence="5 7" id="KW-1133">Transmembrane helix</keyword>
<evidence type="ECO:0000256" key="3">
    <source>
        <dbReference type="ARBA" id="ARBA00022475"/>
    </source>
</evidence>
<feature type="transmembrane region" description="Helical" evidence="7">
    <location>
        <begin position="309"/>
        <end position="331"/>
    </location>
</feature>
<gene>
    <name evidence="8" type="ORF">pFRL6_104</name>
</gene>
<dbReference type="GO" id="GO:0022857">
    <property type="term" value="F:transmembrane transporter activity"/>
    <property type="evidence" value="ECO:0007669"/>
    <property type="project" value="InterPro"/>
</dbReference>
<feature type="transmembrane region" description="Helical" evidence="7">
    <location>
        <begin position="281"/>
        <end position="302"/>
    </location>
</feature>
<dbReference type="Gene3D" id="1.20.1250.20">
    <property type="entry name" value="MFS general substrate transporter like domains"/>
    <property type="match status" value="1"/>
</dbReference>
<evidence type="ECO:0000256" key="2">
    <source>
        <dbReference type="ARBA" id="ARBA00022448"/>
    </source>
</evidence>
<keyword evidence="6 7" id="KW-0472">Membrane</keyword>
<dbReference type="PANTHER" id="PTHR23513">
    <property type="entry name" value="INTEGRAL MEMBRANE EFFLUX PROTEIN-RELATED"/>
    <property type="match status" value="1"/>
</dbReference>
<evidence type="ECO:0000256" key="6">
    <source>
        <dbReference type="ARBA" id="ARBA00023136"/>
    </source>
</evidence>
<feature type="transmembrane region" description="Helical" evidence="7">
    <location>
        <begin position="337"/>
        <end position="356"/>
    </location>
</feature>